<gene>
    <name evidence="4" type="ORF">BQ4739_LOCUS15166</name>
</gene>
<proteinExistence type="predicted"/>
<protein>
    <submittedName>
        <fullName evidence="4">Uncharacterized protein</fullName>
    </submittedName>
</protein>
<dbReference type="EMBL" id="FNXT01001221">
    <property type="protein sequence ID" value="SZX74848.1"/>
    <property type="molecule type" value="Genomic_DNA"/>
</dbReference>
<dbReference type="PANTHER" id="PTHR22904:SF523">
    <property type="entry name" value="STRESS-INDUCED-PHOSPHOPROTEIN 1"/>
    <property type="match status" value="1"/>
</dbReference>
<keyword evidence="5" id="KW-1185">Reference proteome</keyword>
<dbReference type="AlphaFoldDB" id="A0A383WB57"/>
<dbReference type="Proteomes" id="UP000256970">
    <property type="component" value="Unassembled WGS sequence"/>
</dbReference>
<dbReference type="InterPro" id="IPR019734">
    <property type="entry name" value="TPR_rpt"/>
</dbReference>
<dbReference type="SUPFAM" id="SSF48452">
    <property type="entry name" value="TPR-like"/>
    <property type="match status" value="1"/>
</dbReference>
<dbReference type="InterPro" id="IPR011990">
    <property type="entry name" value="TPR-like_helical_dom_sf"/>
</dbReference>
<feature type="coiled-coil region" evidence="3">
    <location>
        <begin position="105"/>
        <end position="135"/>
    </location>
</feature>
<sequence length="266" mass="29455">MDEAEAHNAAGNDAFNAGNYIKASELYFEAVKANGKVAKYRTNLCNALMKRGRPAEALEEAAAAIAVDGGWPKGHFYKALALEQLCKLPEALAACEKGLRLHRHNAPLEDMHSRLQKQKRELEQQQQRLAAGAVEQRTVVYAATVRDGAGHERAFRYEHQVDSARLARAAADKAEATRIIQEVAMPHYHEMLQAQPWLCVGCQLQDGKRQRATKLFLHPMSYLTKPQPLVYDMGPTPACDSQACATYATQMAQQIVSDIMHDEAAS</sequence>
<organism evidence="4 5">
    <name type="scientific">Tetradesmus obliquus</name>
    <name type="common">Green alga</name>
    <name type="synonym">Acutodesmus obliquus</name>
    <dbReference type="NCBI Taxonomy" id="3088"/>
    <lineage>
        <taxon>Eukaryota</taxon>
        <taxon>Viridiplantae</taxon>
        <taxon>Chlorophyta</taxon>
        <taxon>core chlorophytes</taxon>
        <taxon>Chlorophyceae</taxon>
        <taxon>CS clade</taxon>
        <taxon>Sphaeropleales</taxon>
        <taxon>Scenedesmaceae</taxon>
        <taxon>Tetradesmus</taxon>
    </lineage>
</organism>
<dbReference type="GO" id="GO:0051879">
    <property type="term" value="F:Hsp90 protein binding"/>
    <property type="evidence" value="ECO:0007669"/>
    <property type="project" value="TreeGrafter"/>
</dbReference>
<name>A0A383WB57_TETOB</name>
<accession>A0A383WB57</accession>
<keyword evidence="3" id="KW-0175">Coiled coil</keyword>
<evidence type="ECO:0000256" key="3">
    <source>
        <dbReference type="SAM" id="Coils"/>
    </source>
</evidence>
<evidence type="ECO:0000313" key="4">
    <source>
        <dbReference type="EMBL" id="SZX74848.1"/>
    </source>
</evidence>
<evidence type="ECO:0000256" key="2">
    <source>
        <dbReference type="ARBA" id="ARBA00022803"/>
    </source>
</evidence>
<dbReference type="SMART" id="SM00028">
    <property type="entry name" value="TPR"/>
    <property type="match status" value="3"/>
</dbReference>
<keyword evidence="1" id="KW-0677">Repeat</keyword>
<evidence type="ECO:0000313" key="5">
    <source>
        <dbReference type="Proteomes" id="UP000256970"/>
    </source>
</evidence>
<dbReference type="Gene3D" id="1.25.40.10">
    <property type="entry name" value="Tetratricopeptide repeat domain"/>
    <property type="match status" value="1"/>
</dbReference>
<keyword evidence="2" id="KW-0802">TPR repeat</keyword>
<evidence type="ECO:0000256" key="1">
    <source>
        <dbReference type="ARBA" id="ARBA00022737"/>
    </source>
</evidence>
<reference evidence="4 5" key="1">
    <citation type="submission" date="2016-10" db="EMBL/GenBank/DDBJ databases">
        <authorList>
            <person name="Cai Z."/>
        </authorList>
    </citation>
    <scope>NUCLEOTIDE SEQUENCE [LARGE SCALE GENOMIC DNA]</scope>
</reference>
<dbReference type="PANTHER" id="PTHR22904">
    <property type="entry name" value="TPR REPEAT CONTAINING PROTEIN"/>
    <property type="match status" value="1"/>
</dbReference>
<dbReference type="STRING" id="3088.A0A383WB57"/>